<dbReference type="Gene3D" id="1.10.20.10">
    <property type="entry name" value="Histone, subunit A"/>
    <property type="match status" value="1"/>
</dbReference>
<dbReference type="GO" id="GO:0046982">
    <property type="term" value="F:protein heterodimerization activity"/>
    <property type="evidence" value="ECO:0007669"/>
    <property type="project" value="InterPro"/>
</dbReference>
<dbReference type="AlphaFoldDB" id="A0A073I007"/>
<dbReference type="InterPro" id="IPR007125">
    <property type="entry name" value="H2A/H2B/H3"/>
</dbReference>
<feature type="domain" description="Core Histone H2A/H2B/H3" evidence="3">
    <location>
        <begin position="48"/>
        <end position="119"/>
    </location>
</feature>
<dbReference type="CDD" id="cd22910">
    <property type="entry name" value="HFD_H2B"/>
    <property type="match status" value="1"/>
</dbReference>
<reference evidence="5" key="1">
    <citation type="journal article" date="2014" name="Cell">
        <title>The Architecture of a Scrambled Genome Reveals Massive Levels of Genomic Rearrangement during Development.</title>
        <authorList>
            <person name="Chen X."/>
            <person name="Bracht J.R."/>
            <person name="Goldman A.D."/>
            <person name="Dolzhenko E."/>
            <person name="Clay D.M."/>
            <person name="Swart E.C."/>
            <person name="Perlman D.H."/>
            <person name="Doak T.G."/>
            <person name="Stuart A."/>
            <person name="Amemiya C.T."/>
            <person name="Sebra R.P."/>
            <person name="Landweber L.F."/>
        </authorList>
    </citation>
    <scope>NUCLEOTIDE SEQUENCE [LARGE SCALE GENOMIC DNA]</scope>
    <source>
        <strain evidence="5">JRB310</strain>
    </source>
</reference>
<dbReference type="GO" id="GO:0030527">
    <property type="term" value="F:structural constituent of chromatin"/>
    <property type="evidence" value="ECO:0007669"/>
    <property type="project" value="InterPro"/>
</dbReference>
<feature type="region of interest" description="Disordered" evidence="2">
    <location>
        <begin position="1"/>
        <end position="27"/>
    </location>
</feature>
<proteinExistence type="inferred from homology"/>
<evidence type="ECO:0000256" key="2">
    <source>
        <dbReference type="SAM" id="MobiDB-lite"/>
    </source>
</evidence>
<keyword evidence="5" id="KW-1185">Reference proteome</keyword>
<evidence type="ECO:0000259" key="3">
    <source>
        <dbReference type="Pfam" id="PF00125"/>
    </source>
</evidence>
<dbReference type="EMBL" id="ARYC01002963">
    <property type="protein sequence ID" value="KEJ82855.1"/>
    <property type="molecule type" value="Genomic_DNA"/>
</dbReference>
<name>A0A073I007_9SPIT</name>
<dbReference type="SUPFAM" id="SSF47113">
    <property type="entry name" value="Histone-fold"/>
    <property type="match status" value="1"/>
</dbReference>
<dbReference type="InterPro" id="IPR009072">
    <property type="entry name" value="Histone-fold"/>
</dbReference>
<dbReference type="SMART" id="SM00427">
    <property type="entry name" value="H2B"/>
    <property type="match status" value="1"/>
</dbReference>
<dbReference type="Proteomes" id="UP000053232">
    <property type="component" value="Unassembled WGS sequence"/>
</dbReference>
<feature type="compositionally biased region" description="Polar residues" evidence="2">
    <location>
        <begin position="14"/>
        <end position="27"/>
    </location>
</feature>
<comment type="caution">
    <text evidence="4">The sequence shown here is derived from an EMBL/GenBank/DDBJ whole genome shotgun (WGS) entry which is preliminary data.</text>
</comment>
<dbReference type="Pfam" id="PF00125">
    <property type="entry name" value="Histone"/>
    <property type="match status" value="1"/>
</dbReference>
<evidence type="ECO:0000313" key="4">
    <source>
        <dbReference type="EMBL" id="KEJ82855.1"/>
    </source>
</evidence>
<evidence type="ECO:0000256" key="1">
    <source>
        <dbReference type="ARBA" id="ARBA00006846"/>
    </source>
</evidence>
<dbReference type="GO" id="GO:0003677">
    <property type="term" value="F:DNA binding"/>
    <property type="evidence" value="ECO:0007669"/>
    <property type="project" value="InterPro"/>
</dbReference>
<evidence type="ECO:0000313" key="5">
    <source>
        <dbReference type="Proteomes" id="UP000053232"/>
    </source>
</evidence>
<accession>A0A073I007</accession>
<dbReference type="InterPro" id="IPR000558">
    <property type="entry name" value="Histone_H2B"/>
</dbReference>
<sequence length="154" mass="16914">MPRLGKSAKKPVAQTAQTDDFANPDAQNTVVNQKSAKLASTAGHGDRKKKVKFDNMQVYIFRVLKQVHPEIGISKRSMAIMNSFIRDILDKVCNEASGLSKMKKTQTISSKDIQCAVKLLLPGELSKHAASEGTKALAKYTQCVDNQKQKPQIA</sequence>
<dbReference type="GO" id="GO:0000786">
    <property type="term" value="C:nucleosome"/>
    <property type="evidence" value="ECO:0007669"/>
    <property type="project" value="InterPro"/>
</dbReference>
<comment type="similarity">
    <text evidence="1">Belongs to the histone H2B family.</text>
</comment>
<dbReference type="PRINTS" id="PR00621">
    <property type="entry name" value="HISTONEH2B"/>
</dbReference>
<dbReference type="PANTHER" id="PTHR23428">
    <property type="entry name" value="HISTONE H2B"/>
    <property type="match status" value="1"/>
</dbReference>
<organism evidence="4 5">
    <name type="scientific">Oxytricha trifallax</name>
    <dbReference type="NCBI Taxonomy" id="1172189"/>
    <lineage>
        <taxon>Eukaryota</taxon>
        <taxon>Sar</taxon>
        <taxon>Alveolata</taxon>
        <taxon>Ciliophora</taxon>
        <taxon>Intramacronucleata</taxon>
        <taxon>Spirotrichea</taxon>
        <taxon>Stichotrichia</taxon>
        <taxon>Sporadotrichida</taxon>
        <taxon>Oxytrichidae</taxon>
        <taxon>Oxytrichinae</taxon>
        <taxon>Oxytricha</taxon>
    </lineage>
</organism>
<dbReference type="GO" id="GO:0005634">
    <property type="term" value="C:nucleus"/>
    <property type="evidence" value="ECO:0007669"/>
    <property type="project" value="UniProtKB-ARBA"/>
</dbReference>
<gene>
    <name evidence="4" type="ORF">OXYTRIMIC_809</name>
</gene>
<protein>
    <submittedName>
        <fullName evidence="4">Histone H2B</fullName>
    </submittedName>
</protein>
<dbReference type="FunFam" id="1.10.20.10:FF:000043">
    <property type="entry name" value="Histone H2B"/>
    <property type="match status" value="1"/>
</dbReference>